<dbReference type="EMBL" id="JBHTOH010000081">
    <property type="protein sequence ID" value="MFD1411571.1"/>
    <property type="molecule type" value="Genomic_DNA"/>
</dbReference>
<dbReference type="InterPro" id="IPR005146">
    <property type="entry name" value="B3/B4_tRNA-bd"/>
</dbReference>
<name>A0ABW4BMV9_9LACO</name>
<dbReference type="PANTHER" id="PTHR39209">
    <property type="match status" value="1"/>
</dbReference>
<proteinExistence type="predicted"/>
<protein>
    <submittedName>
        <fullName evidence="2">B3/4 domain-containing protein</fullName>
    </submittedName>
</protein>
<dbReference type="Proteomes" id="UP001597191">
    <property type="component" value="Unassembled WGS sequence"/>
</dbReference>
<feature type="domain" description="B3/B4 tRNA-binding" evidence="1">
    <location>
        <begin position="61"/>
        <end position="209"/>
    </location>
</feature>
<organism evidence="2 3">
    <name type="scientific">Lapidilactobacillus gannanensis</name>
    <dbReference type="NCBI Taxonomy" id="2486002"/>
    <lineage>
        <taxon>Bacteria</taxon>
        <taxon>Bacillati</taxon>
        <taxon>Bacillota</taxon>
        <taxon>Bacilli</taxon>
        <taxon>Lactobacillales</taxon>
        <taxon>Lactobacillaceae</taxon>
        <taxon>Lapidilactobacillus</taxon>
    </lineage>
</organism>
<comment type="caution">
    <text evidence="2">The sequence shown here is derived from an EMBL/GenBank/DDBJ whole genome shotgun (WGS) entry which is preliminary data.</text>
</comment>
<evidence type="ECO:0000313" key="3">
    <source>
        <dbReference type="Proteomes" id="UP001597191"/>
    </source>
</evidence>
<dbReference type="SUPFAM" id="SSF56037">
    <property type="entry name" value="PheT/TilS domain"/>
    <property type="match status" value="1"/>
</dbReference>
<dbReference type="RefSeq" id="WP_125650739.1">
    <property type="nucleotide sequence ID" value="NZ_JBHTOH010000081.1"/>
</dbReference>
<evidence type="ECO:0000259" key="1">
    <source>
        <dbReference type="SMART" id="SM00873"/>
    </source>
</evidence>
<evidence type="ECO:0000313" key="2">
    <source>
        <dbReference type="EMBL" id="MFD1411571.1"/>
    </source>
</evidence>
<dbReference type="PANTHER" id="PTHR39209:SF2">
    <property type="entry name" value="CYTOPLASMIC PROTEIN"/>
    <property type="match status" value="1"/>
</dbReference>
<dbReference type="InterPro" id="IPR020825">
    <property type="entry name" value="Phe-tRNA_synthase-like_B3/B4"/>
</dbReference>
<dbReference type="SMART" id="SM00873">
    <property type="entry name" value="B3_4"/>
    <property type="match status" value="1"/>
</dbReference>
<gene>
    <name evidence="2" type="ORF">ACFQ4R_08250</name>
</gene>
<reference evidence="3" key="1">
    <citation type="journal article" date="2019" name="Int. J. Syst. Evol. Microbiol.">
        <title>The Global Catalogue of Microorganisms (GCM) 10K type strain sequencing project: providing services to taxonomists for standard genome sequencing and annotation.</title>
        <authorList>
            <consortium name="The Broad Institute Genomics Platform"/>
            <consortium name="The Broad Institute Genome Sequencing Center for Infectious Disease"/>
            <person name="Wu L."/>
            <person name="Ma J."/>
        </authorList>
    </citation>
    <scope>NUCLEOTIDE SEQUENCE [LARGE SCALE GENOMIC DNA]</scope>
    <source>
        <strain evidence="3">CCM 8937</strain>
    </source>
</reference>
<dbReference type="Gene3D" id="3.50.40.10">
    <property type="entry name" value="Phenylalanyl-trna Synthetase, Chain B, domain 3"/>
    <property type="match status" value="1"/>
</dbReference>
<accession>A0ABW4BMV9</accession>
<sequence length="220" mass="24246">MEITISPELQRLCPAARLLTLRYHTKVTAANDLLTSALDDKITSLADKITLPEIAKFTEIAATRTAYKALGKSPSQYRNAAEAMLRRVVKGQGLYRINNVVDLNNLMSISSGWSIGSYDCQQIQGPITWQRAPEKSTYAGIGKSDLNIEFLPTLADKSGLFGNPTSDSQRTMVTEQTTEVLTVVYTFSEQADLNELGADYRNYLQEMLAVTDVEIAVVGE</sequence>
<dbReference type="Pfam" id="PF03483">
    <property type="entry name" value="B3_4"/>
    <property type="match status" value="1"/>
</dbReference>
<keyword evidence="3" id="KW-1185">Reference proteome</keyword>